<dbReference type="AlphaFoldDB" id="A0A328BC90"/>
<name>A0A328BC90_9BACT</name>
<organism evidence="1 2">
    <name type="scientific">Hymenobacter edaphi</name>
    <dbReference type="NCBI Taxonomy" id="2211146"/>
    <lineage>
        <taxon>Bacteria</taxon>
        <taxon>Pseudomonadati</taxon>
        <taxon>Bacteroidota</taxon>
        <taxon>Cytophagia</taxon>
        <taxon>Cytophagales</taxon>
        <taxon>Hymenobacteraceae</taxon>
        <taxon>Hymenobacter</taxon>
    </lineage>
</organism>
<evidence type="ECO:0000313" key="1">
    <source>
        <dbReference type="EMBL" id="RAK63476.1"/>
    </source>
</evidence>
<accession>A0A328BC90</accession>
<proteinExistence type="predicted"/>
<dbReference type="RefSeq" id="WP_111480138.1">
    <property type="nucleotide sequence ID" value="NZ_QHKM01000009.1"/>
</dbReference>
<dbReference type="Proteomes" id="UP000248553">
    <property type="component" value="Unassembled WGS sequence"/>
</dbReference>
<gene>
    <name evidence="1" type="ORF">DLM85_20950</name>
</gene>
<dbReference type="EMBL" id="QHKM01000009">
    <property type="protein sequence ID" value="RAK63476.1"/>
    <property type="molecule type" value="Genomic_DNA"/>
</dbReference>
<keyword evidence="2" id="KW-1185">Reference proteome</keyword>
<protein>
    <submittedName>
        <fullName evidence="1">Uncharacterized protein</fullName>
    </submittedName>
</protein>
<evidence type="ECO:0000313" key="2">
    <source>
        <dbReference type="Proteomes" id="UP000248553"/>
    </source>
</evidence>
<sequence>MKNDLIEARLRRDEALNTFLSADKSAYADIEADVAPLRQQLTGALTQAQATAQDVLTADNDGNSGRKKGQRNQLTQLLRRLIVGLQAVATSTNDARLLALSGQVSRLSRLPETAFIDEARRLLSLAPERSEALTKRRFTPEHYREATALTAELRRSINDGRLNDAEGSTGRQSLERLIKQNARAIEQLRTYFRVYELDEPDLWARFEAAARVVNRGGNPGSAADAK</sequence>
<reference evidence="2" key="1">
    <citation type="submission" date="2018-05" db="EMBL/GenBank/DDBJ databases">
        <authorList>
            <person name="Nie L."/>
        </authorList>
    </citation>
    <scope>NUCLEOTIDE SEQUENCE [LARGE SCALE GENOMIC DNA]</scope>
    <source>
        <strain evidence="2">NL</strain>
    </source>
</reference>
<comment type="caution">
    <text evidence="1">The sequence shown here is derived from an EMBL/GenBank/DDBJ whole genome shotgun (WGS) entry which is preliminary data.</text>
</comment>
<dbReference type="OrthoDB" id="878053at2"/>